<dbReference type="GeneID" id="117678044"/>
<dbReference type="RefSeq" id="XP_034294612.1">
    <property type="nucleotide sequence ID" value="XM_034438721.2"/>
</dbReference>
<evidence type="ECO:0000313" key="6">
    <source>
        <dbReference type="RefSeq" id="XP_034294612.1"/>
    </source>
</evidence>
<evidence type="ECO:0000256" key="1">
    <source>
        <dbReference type="ARBA" id="ARBA00008999"/>
    </source>
</evidence>
<dbReference type="CTD" id="26995"/>
<keyword evidence="3" id="KW-0472">Membrane</keyword>
<dbReference type="SUPFAM" id="SSF55120">
    <property type="entry name" value="Pseudouridine synthase"/>
    <property type="match status" value="1"/>
</dbReference>
<evidence type="ECO:0000256" key="3">
    <source>
        <dbReference type="SAM" id="Phobius"/>
    </source>
</evidence>
<dbReference type="InterPro" id="IPR023248">
    <property type="entry name" value="UQCC4_vert"/>
</dbReference>
<gene>
    <name evidence="6" type="primary">TRUB2</name>
</gene>
<keyword evidence="5" id="KW-1185">Reference proteome</keyword>
<dbReference type="Pfam" id="PF15013">
    <property type="entry name" value="CCSMST1"/>
    <property type="match status" value="1"/>
</dbReference>
<feature type="transmembrane region" description="Helical" evidence="3">
    <location>
        <begin position="233"/>
        <end position="252"/>
    </location>
</feature>
<dbReference type="GO" id="GO:0009982">
    <property type="term" value="F:pseudouridine synthase activity"/>
    <property type="evidence" value="ECO:0007669"/>
    <property type="project" value="InterPro"/>
</dbReference>
<dbReference type="PRINTS" id="PR02042">
    <property type="entry name" value="CCSMST1"/>
</dbReference>
<comment type="similarity">
    <text evidence="1">Belongs to the pseudouridine synthase TruB family.</text>
</comment>
<dbReference type="Pfam" id="PF01509">
    <property type="entry name" value="TruB_N"/>
    <property type="match status" value="1"/>
</dbReference>
<dbReference type="PANTHER" id="PTHR13195:SF0">
    <property type="entry name" value="PSEUDOURIDYLATE SYNTHASE TRUB2, MITOCHONDRIAL"/>
    <property type="match status" value="1"/>
</dbReference>
<sequence length="291" mass="32777">MRAAAGTALQGLFAVYKPPGMHWRALKETVERHLIKDLNSLKRPEPRQQICFQPTTSEMETGRKELTLTVSQVPMLADHPLVSGPVFTQLKIGVGSCLDMQSSGVFVLGVGYGTKLLKDWYNAHLTKAYTVNGVFGKATDDFSDTGRLIEKSTFDHVTRETLERMVSVIQGSNHKALLQPPPSLGFLPRRLYSQPKESEEPESSEPLCFTKSSANPRRFTTRQSMGSDHKQPLWRALLISLTFTLLLLWCYLRPETEIDRRAEELLQFLQVIPQQEELPPSVPSGEDEKKP</sequence>
<keyword evidence="3" id="KW-1133">Transmembrane helix</keyword>
<dbReference type="PANTHER" id="PTHR13195">
    <property type="entry name" value="PSEUDOURIDINE SYNTHASE-RELATED"/>
    <property type="match status" value="1"/>
</dbReference>
<feature type="domain" description="Pseudouridine synthase II N-terminal" evidence="4">
    <location>
        <begin position="87"/>
        <end position="175"/>
    </location>
</feature>
<dbReference type="GO" id="GO:0006396">
    <property type="term" value="P:RNA processing"/>
    <property type="evidence" value="ECO:0007669"/>
    <property type="project" value="InterPro"/>
</dbReference>
<dbReference type="Gene3D" id="3.30.2350.10">
    <property type="entry name" value="Pseudouridine synthase"/>
    <property type="match status" value="1"/>
</dbReference>
<feature type="region of interest" description="Disordered" evidence="2">
    <location>
        <begin position="194"/>
        <end position="225"/>
    </location>
</feature>
<dbReference type="InterPro" id="IPR002501">
    <property type="entry name" value="PsdUridine_synth_N"/>
</dbReference>
<dbReference type="InterPro" id="IPR029160">
    <property type="entry name" value="UQCC4"/>
</dbReference>
<organism evidence="5 6">
    <name type="scientific">Pantherophis guttatus</name>
    <name type="common">Corn snake</name>
    <name type="synonym">Elaphe guttata</name>
    <dbReference type="NCBI Taxonomy" id="94885"/>
    <lineage>
        <taxon>Eukaryota</taxon>
        <taxon>Metazoa</taxon>
        <taxon>Chordata</taxon>
        <taxon>Craniata</taxon>
        <taxon>Vertebrata</taxon>
        <taxon>Euteleostomi</taxon>
        <taxon>Lepidosauria</taxon>
        <taxon>Squamata</taxon>
        <taxon>Bifurcata</taxon>
        <taxon>Unidentata</taxon>
        <taxon>Episquamata</taxon>
        <taxon>Toxicofera</taxon>
        <taxon>Serpentes</taxon>
        <taxon>Colubroidea</taxon>
        <taxon>Colubridae</taxon>
        <taxon>Colubrinae</taxon>
        <taxon>Pantherophis</taxon>
    </lineage>
</organism>
<keyword evidence="3" id="KW-0812">Transmembrane</keyword>
<evidence type="ECO:0000256" key="2">
    <source>
        <dbReference type="SAM" id="MobiDB-lite"/>
    </source>
</evidence>
<proteinExistence type="inferred from homology"/>
<dbReference type="InterPro" id="IPR020103">
    <property type="entry name" value="PsdUridine_synth_cat_dom_sf"/>
</dbReference>
<dbReference type="Proteomes" id="UP001652622">
    <property type="component" value="Unplaced"/>
</dbReference>
<dbReference type="OrthoDB" id="9995526at2759"/>
<dbReference type="GO" id="GO:0003723">
    <property type="term" value="F:RNA binding"/>
    <property type="evidence" value="ECO:0007669"/>
    <property type="project" value="InterPro"/>
</dbReference>
<dbReference type="InterPro" id="IPR039048">
    <property type="entry name" value="Trub2"/>
</dbReference>
<name>A0A6P9DFZ8_PANGU</name>
<evidence type="ECO:0000259" key="4">
    <source>
        <dbReference type="Pfam" id="PF01509"/>
    </source>
</evidence>
<dbReference type="GO" id="GO:0001522">
    <property type="term" value="P:pseudouridine synthesis"/>
    <property type="evidence" value="ECO:0007669"/>
    <property type="project" value="InterPro"/>
</dbReference>
<evidence type="ECO:0000313" key="5">
    <source>
        <dbReference type="Proteomes" id="UP001652622"/>
    </source>
</evidence>
<dbReference type="AlphaFoldDB" id="A0A6P9DFZ8"/>
<accession>A0A6P9DFZ8</accession>
<protein>
    <submittedName>
        <fullName evidence="6">Pseudouridylate synthase TRUB2, mitochondrial isoform X2</fullName>
    </submittedName>
</protein>
<reference evidence="6" key="1">
    <citation type="submission" date="2025-08" db="UniProtKB">
        <authorList>
            <consortium name="RefSeq"/>
        </authorList>
    </citation>
    <scope>IDENTIFICATION</scope>
    <source>
        <tissue evidence="6">Blood</tissue>
    </source>
</reference>